<name>A0A7G1NMF2_9ACTN</name>
<sequence>MTDTEWFQVVVTQVRLEADQVISMVLSPTAGEALPGWEAGAHIDVRLPSGLIRQYSLCGDPAEPHYTIAVLRDSTGRGGSAEIHDTALVGMTLELRGPRNHFVLQPAARYVFVAGGIGVTPILSMARHATRHGVPWSLHYGGRRADTMAFAGELRGLAHQAGAALTLRSDGAEGPLPLAEIVREAPEDSLLYACGPAGMLTALRAAVASDRADLTLLTEQFTAAESPAPVPDGENATPAAAFEVELARTGETVTVEPGTSILEAVREVRPDVLYSCEEGFCGTCETKVIAGKPLHQDTILSASERAAGHTMMICVGGCASRRLVLDL</sequence>
<evidence type="ECO:0000256" key="6">
    <source>
        <dbReference type="ARBA" id="ARBA00023004"/>
    </source>
</evidence>
<evidence type="ECO:0000256" key="1">
    <source>
        <dbReference type="ARBA" id="ARBA00001974"/>
    </source>
</evidence>
<evidence type="ECO:0000256" key="7">
    <source>
        <dbReference type="ARBA" id="ARBA00023014"/>
    </source>
</evidence>
<dbReference type="InterPro" id="IPR017938">
    <property type="entry name" value="Riboflavin_synthase-like_b-brl"/>
</dbReference>
<dbReference type="KEGG" id="stui:GCM10017668_58120"/>
<dbReference type="InterPro" id="IPR001041">
    <property type="entry name" value="2Fe-2S_ferredoxin-type"/>
</dbReference>
<gene>
    <name evidence="10" type="ORF">GCM10017668_58120</name>
</gene>
<dbReference type="InterPro" id="IPR039261">
    <property type="entry name" value="FNR_nucleotide-bd"/>
</dbReference>
<dbReference type="InterPro" id="IPR050415">
    <property type="entry name" value="MRET"/>
</dbReference>
<dbReference type="PANTHER" id="PTHR47354">
    <property type="entry name" value="NADH OXIDOREDUCTASE HCR"/>
    <property type="match status" value="1"/>
</dbReference>
<dbReference type="InterPro" id="IPR006058">
    <property type="entry name" value="2Fe2S_fd_BS"/>
</dbReference>
<evidence type="ECO:0000256" key="3">
    <source>
        <dbReference type="ARBA" id="ARBA00022714"/>
    </source>
</evidence>
<dbReference type="Gene3D" id="2.40.30.10">
    <property type="entry name" value="Translation factors"/>
    <property type="match status" value="1"/>
</dbReference>
<keyword evidence="7" id="KW-0411">Iron-sulfur</keyword>
<dbReference type="AlphaFoldDB" id="A0A7G1NMF2"/>
<dbReference type="Pfam" id="PF00175">
    <property type="entry name" value="NAD_binding_1"/>
    <property type="match status" value="1"/>
</dbReference>
<dbReference type="PROSITE" id="PS51384">
    <property type="entry name" value="FAD_FR"/>
    <property type="match status" value="1"/>
</dbReference>
<evidence type="ECO:0000256" key="4">
    <source>
        <dbReference type="ARBA" id="ARBA00022723"/>
    </source>
</evidence>
<protein>
    <submittedName>
        <fullName evidence="10">Ferredoxin</fullName>
    </submittedName>
</protein>
<dbReference type="Pfam" id="PF00111">
    <property type="entry name" value="Fer2"/>
    <property type="match status" value="1"/>
</dbReference>
<evidence type="ECO:0000313" key="11">
    <source>
        <dbReference type="Proteomes" id="UP000516373"/>
    </source>
</evidence>
<evidence type="ECO:0000259" key="9">
    <source>
        <dbReference type="PROSITE" id="PS51384"/>
    </source>
</evidence>
<keyword evidence="2" id="KW-0285">Flavoprotein</keyword>
<dbReference type="PANTHER" id="PTHR47354:SF1">
    <property type="entry name" value="CARNITINE MONOOXYGENASE REDUCTASE SUBUNIT"/>
    <property type="match status" value="1"/>
</dbReference>
<dbReference type="PROSITE" id="PS00197">
    <property type="entry name" value="2FE2S_FER_1"/>
    <property type="match status" value="1"/>
</dbReference>
<dbReference type="SUPFAM" id="SSF63380">
    <property type="entry name" value="Riboflavin synthase domain-like"/>
    <property type="match status" value="1"/>
</dbReference>
<dbReference type="RefSeq" id="WP_190903372.1">
    <property type="nucleotide sequence ID" value="NZ_AP023439.1"/>
</dbReference>
<evidence type="ECO:0000313" key="10">
    <source>
        <dbReference type="EMBL" id="BCL23969.1"/>
    </source>
</evidence>
<dbReference type="PRINTS" id="PR00409">
    <property type="entry name" value="PHDIOXRDTASE"/>
</dbReference>
<feature type="domain" description="FAD-binding FR-type" evidence="9">
    <location>
        <begin position="4"/>
        <end position="105"/>
    </location>
</feature>
<keyword evidence="4" id="KW-0479">Metal-binding</keyword>
<keyword evidence="3" id="KW-0001">2Fe-2S</keyword>
<organism evidence="10 11">
    <name type="scientific">Streptomyces tuirus</name>
    <dbReference type="NCBI Taxonomy" id="68278"/>
    <lineage>
        <taxon>Bacteria</taxon>
        <taxon>Bacillati</taxon>
        <taxon>Actinomycetota</taxon>
        <taxon>Actinomycetes</taxon>
        <taxon>Kitasatosporales</taxon>
        <taxon>Streptomycetaceae</taxon>
        <taxon>Streptomyces</taxon>
    </lineage>
</organism>
<dbReference type="CDD" id="cd00207">
    <property type="entry name" value="fer2"/>
    <property type="match status" value="1"/>
</dbReference>
<dbReference type="SUPFAM" id="SSF52343">
    <property type="entry name" value="Ferredoxin reductase-like, C-terminal NADP-linked domain"/>
    <property type="match status" value="1"/>
</dbReference>
<dbReference type="InterPro" id="IPR036010">
    <property type="entry name" value="2Fe-2S_ferredoxin-like_sf"/>
</dbReference>
<dbReference type="Gene3D" id="3.10.20.30">
    <property type="match status" value="1"/>
</dbReference>
<accession>A0A7G1NMF2</accession>
<dbReference type="GO" id="GO:0051537">
    <property type="term" value="F:2 iron, 2 sulfur cluster binding"/>
    <property type="evidence" value="ECO:0007669"/>
    <property type="project" value="UniProtKB-KW"/>
</dbReference>
<dbReference type="InterPro" id="IPR012675">
    <property type="entry name" value="Beta-grasp_dom_sf"/>
</dbReference>
<comment type="cofactor">
    <cofactor evidence="1">
        <name>FAD</name>
        <dbReference type="ChEBI" id="CHEBI:57692"/>
    </cofactor>
</comment>
<keyword evidence="6" id="KW-0408">Iron</keyword>
<dbReference type="GO" id="GO:0046872">
    <property type="term" value="F:metal ion binding"/>
    <property type="evidence" value="ECO:0007669"/>
    <property type="project" value="UniProtKB-KW"/>
</dbReference>
<dbReference type="Proteomes" id="UP000516373">
    <property type="component" value="Chromosome"/>
</dbReference>
<dbReference type="InterPro" id="IPR017927">
    <property type="entry name" value="FAD-bd_FR_type"/>
</dbReference>
<evidence type="ECO:0000256" key="5">
    <source>
        <dbReference type="ARBA" id="ARBA00023002"/>
    </source>
</evidence>
<proteinExistence type="predicted"/>
<dbReference type="CDD" id="cd06185">
    <property type="entry name" value="PDR_like"/>
    <property type="match status" value="1"/>
</dbReference>
<evidence type="ECO:0000259" key="8">
    <source>
        <dbReference type="PROSITE" id="PS51085"/>
    </source>
</evidence>
<dbReference type="PROSITE" id="PS51085">
    <property type="entry name" value="2FE2S_FER_2"/>
    <property type="match status" value="1"/>
</dbReference>
<reference evidence="10 11" key="1">
    <citation type="journal article" date="2014" name="Int. J. Syst. Evol. Microbiol.">
        <title>Complete genome sequence of Corynebacterium casei LMG S-19264T (=DSM 44701T), isolated from a smear-ripened cheese.</title>
        <authorList>
            <consortium name="US DOE Joint Genome Institute (JGI-PGF)"/>
            <person name="Walter F."/>
            <person name="Albersmeier A."/>
            <person name="Kalinowski J."/>
            <person name="Ruckert C."/>
        </authorList>
    </citation>
    <scope>NUCLEOTIDE SEQUENCE [LARGE SCALE GENOMIC DNA]</scope>
    <source>
        <strain evidence="10 11">JCM 4255</strain>
    </source>
</reference>
<dbReference type="GO" id="GO:0016491">
    <property type="term" value="F:oxidoreductase activity"/>
    <property type="evidence" value="ECO:0007669"/>
    <property type="project" value="UniProtKB-KW"/>
</dbReference>
<keyword evidence="5" id="KW-0560">Oxidoreductase</keyword>
<evidence type="ECO:0000256" key="2">
    <source>
        <dbReference type="ARBA" id="ARBA00022630"/>
    </source>
</evidence>
<dbReference type="EMBL" id="AP023439">
    <property type="protein sequence ID" value="BCL23969.1"/>
    <property type="molecule type" value="Genomic_DNA"/>
</dbReference>
<dbReference type="Gene3D" id="3.40.50.80">
    <property type="entry name" value="Nucleotide-binding domain of ferredoxin-NADP reductase (FNR) module"/>
    <property type="match status" value="1"/>
</dbReference>
<dbReference type="SUPFAM" id="SSF54292">
    <property type="entry name" value="2Fe-2S ferredoxin-like"/>
    <property type="match status" value="1"/>
</dbReference>
<dbReference type="InterPro" id="IPR001433">
    <property type="entry name" value="OxRdtase_FAD/NAD-bd"/>
</dbReference>
<feature type="domain" description="2Fe-2S ferredoxin-type" evidence="8">
    <location>
        <begin position="242"/>
        <end position="327"/>
    </location>
</feature>